<keyword evidence="5" id="KW-0539">Nucleus</keyword>
<feature type="region of interest" description="Disordered" evidence="7">
    <location>
        <begin position="1"/>
        <end position="80"/>
    </location>
</feature>
<dbReference type="GO" id="GO:0019948">
    <property type="term" value="F:SUMO activating enzyme activity"/>
    <property type="evidence" value="ECO:0007669"/>
    <property type="project" value="TreeGrafter"/>
</dbReference>
<evidence type="ECO:0000256" key="1">
    <source>
        <dbReference type="ARBA" id="ARBA00004123"/>
    </source>
</evidence>
<feature type="domain" description="THIF-type NAD/FAD binding fold" evidence="8">
    <location>
        <begin position="126"/>
        <end position="460"/>
    </location>
</feature>
<organism evidence="9 10">
    <name type="scientific">Cyphellophora europaea (strain CBS 101466)</name>
    <name type="common">Phialophora europaea</name>
    <dbReference type="NCBI Taxonomy" id="1220924"/>
    <lineage>
        <taxon>Eukaryota</taxon>
        <taxon>Fungi</taxon>
        <taxon>Dikarya</taxon>
        <taxon>Ascomycota</taxon>
        <taxon>Pezizomycotina</taxon>
        <taxon>Eurotiomycetes</taxon>
        <taxon>Chaetothyriomycetidae</taxon>
        <taxon>Chaetothyriales</taxon>
        <taxon>Cyphellophoraceae</taxon>
        <taxon>Cyphellophora</taxon>
    </lineage>
</organism>
<dbReference type="Gene3D" id="3.40.50.720">
    <property type="entry name" value="NAD(P)-binding Rossmann-like Domain"/>
    <property type="match status" value="1"/>
</dbReference>
<comment type="similarity">
    <text evidence="3">Belongs to the ubiquitin-activating E1 family.</text>
</comment>
<gene>
    <name evidence="9" type="ORF">HMPREF1541_04669</name>
</gene>
<comment type="pathway">
    <text evidence="2">Protein modification; protein sumoylation.</text>
</comment>
<evidence type="ECO:0000256" key="3">
    <source>
        <dbReference type="ARBA" id="ARBA00005673"/>
    </source>
</evidence>
<dbReference type="STRING" id="1220924.W2RVE2"/>
<dbReference type="GO" id="GO:0031510">
    <property type="term" value="C:SUMO activating enzyme complex"/>
    <property type="evidence" value="ECO:0007669"/>
    <property type="project" value="TreeGrafter"/>
</dbReference>
<dbReference type="InterPro" id="IPR035985">
    <property type="entry name" value="Ubiquitin-activating_enz"/>
</dbReference>
<dbReference type="AlphaFoldDB" id="W2RVE2"/>
<dbReference type="InterPro" id="IPR000594">
    <property type="entry name" value="ThiF_NAD_FAD-bd"/>
</dbReference>
<evidence type="ECO:0000313" key="10">
    <source>
        <dbReference type="Proteomes" id="UP000030752"/>
    </source>
</evidence>
<dbReference type="SUPFAM" id="SSF69572">
    <property type="entry name" value="Activating enzymes of the ubiquitin-like proteins"/>
    <property type="match status" value="1"/>
</dbReference>
<accession>W2RVE2</accession>
<dbReference type="InterPro" id="IPR000011">
    <property type="entry name" value="UBQ/SUMO-activ_enz_E1-like"/>
</dbReference>
<dbReference type="CDD" id="cd01492">
    <property type="entry name" value="Aos1_SUMO"/>
    <property type="match status" value="1"/>
</dbReference>
<dbReference type="GeneID" id="19972008"/>
<reference evidence="9 10" key="1">
    <citation type="submission" date="2013-03" db="EMBL/GenBank/DDBJ databases">
        <title>The Genome Sequence of Phialophora europaea CBS 101466.</title>
        <authorList>
            <consortium name="The Broad Institute Genomics Platform"/>
            <person name="Cuomo C."/>
            <person name="de Hoog S."/>
            <person name="Gorbushina A."/>
            <person name="Walker B."/>
            <person name="Young S.K."/>
            <person name="Zeng Q."/>
            <person name="Gargeya S."/>
            <person name="Fitzgerald M."/>
            <person name="Haas B."/>
            <person name="Abouelleil A."/>
            <person name="Allen A.W."/>
            <person name="Alvarado L."/>
            <person name="Arachchi H.M."/>
            <person name="Berlin A.M."/>
            <person name="Chapman S.B."/>
            <person name="Gainer-Dewar J."/>
            <person name="Goldberg J."/>
            <person name="Griggs A."/>
            <person name="Gujja S."/>
            <person name="Hansen M."/>
            <person name="Howarth C."/>
            <person name="Imamovic A."/>
            <person name="Ireland A."/>
            <person name="Larimer J."/>
            <person name="McCowan C."/>
            <person name="Murphy C."/>
            <person name="Pearson M."/>
            <person name="Poon T.W."/>
            <person name="Priest M."/>
            <person name="Roberts A."/>
            <person name="Saif S."/>
            <person name="Shea T."/>
            <person name="Sisk P."/>
            <person name="Sykes S."/>
            <person name="Wortman J."/>
            <person name="Nusbaum C."/>
            <person name="Birren B."/>
        </authorList>
    </citation>
    <scope>NUCLEOTIDE SEQUENCE [LARGE SCALE GENOMIC DNA]</scope>
    <source>
        <strain evidence="9 10">CBS 101466</strain>
    </source>
</reference>
<dbReference type="PRINTS" id="PR01849">
    <property type="entry name" value="UBIQUITINACT"/>
</dbReference>
<dbReference type="RefSeq" id="XP_008717235.1">
    <property type="nucleotide sequence ID" value="XM_008719013.1"/>
</dbReference>
<keyword evidence="4" id="KW-0833">Ubl conjugation pathway</keyword>
<dbReference type="PANTHER" id="PTHR10953:SF162">
    <property type="entry name" value="SUMO-ACTIVATING ENZYME SUBUNIT 1"/>
    <property type="match status" value="1"/>
</dbReference>
<dbReference type="InParanoid" id="W2RVE2"/>
<dbReference type="Proteomes" id="UP000030752">
    <property type="component" value="Unassembled WGS sequence"/>
</dbReference>
<dbReference type="VEuPathDB" id="FungiDB:HMPREF1541_04669"/>
<evidence type="ECO:0000259" key="8">
    <source>
        <dbReference type="Pfam" id="PF00899"/>
    </source>
</evidence>
<dbReference type="InterPro" id="IPR045886">
    <property type="entry name" value="ThiF/MoeB/HesA"/>
</dbReference>
<dbReference type="OrthoDB" id="1708823at2759"/>
<proteinExistence type="inferred from homology"/>
<evidence type="ECO:0000313" key="9">
    <source>
        <dbReference type="EMBL" id="ETN40392.1"/>
    </source>
</evidence>
<feature type="compositionally biased region" description="Polar residues" evidence="7">
    <location>
        <begin position="38"/>
        <end position="57"/>
    </location>
</feature>
<dbReference type="GO" id="GO:0016925">
    <property type="term" value="P:protein sumoylation"/>
    <property type="evidence" value="ECO:0007669"/>
    <property type="project" value="TreeGrafter"/>
</dbReference>
<evidence type="ECO:0000256" key="7">
    <source>
        <dbReference type="SAM" id="MobiDB-lite"/>
    </source>
</evidence>
<dbReference type="HOGENOM" id="CLU_002556_4_1_1"/>
<protein>
    <recommendedName>
        <fullName evidence="6">Ubiquitin-like 1-activating enzyme E1A</fullName>
    </recommendedName>
</protein>
<sequence>MAVPATSAAEAQAELPSEQPPPPAPTSAPDPQAEPEKTVSSTADSTAVAPATTNDSAQGAPPPDFVPAVPDLNGTSDVPFDPSAYGMNGYSMTDPNFMQPQMDFMQAPMMDVPMAQPISADEIALYDRQIRLWGVQAQEKIRSANILLIGLKGLGAEIAKNLVLAGVGTLTILDGEAVADHDLGTQFFVSQEQVGQNRAQAAQPEIQKLNPRVNLFVDPDIVFSKMPEYFSSFDLTIATGLPIEAISSINTSCRNFNRKFYAADTHGMYGYIFADLVIHQFVQERLQSNVPTQLGKRETAFRSVIGVSEKTENGKKMEVVTKQEEYSPFLLSNLSPLPAEATKTVSKRKKVSPLLSCLRALFDFQQQSGGRLPVHSQQDLAIFTKMAHDKHLELQLPPETMKADFLRSFLQNLGAELSPVVAFLGGRLAQDVINVLGQREQPLQNFLLFDGETFTSSTYALQPVFDESMAVGMGMDMAMGTDGGAVDAAAGGQNGTVAAA</sequence>
<dbReference type="Pfam" id="PF00899">
    <property type="entry name" value="ThiF"/>
    <property type="match status" value="1"/>
</dbReference>
<dbReference type="EMBL" id="KB822720">
    <property type="protein sequence ID" value="ETN40392.1"/>
    <property type="molecule type" value="Genomic_DNA"/>
</dbReference>
<dbReference type="eggNOG" id="KOG2014">
    <property type="taxonomic scope" value="Eukaryota"/>
</dbReference>
<keyword evidence="10" id="KW-1185">Reference proteome</keyword>
<dbReference type="GO" id="GO:0005737">
    <property type="term" value="C:cytoplasm"/>
    <property type="evidence" value="ECO:0007669"/>
    <property type="project" value="TreeGrafter"/>
</dbReference>
<dbReference type="PANTHER" id="PTHR10953">
    <property type="entry name" value="UBIQUITIN-ACTIVATING ENZYME E1"/>
    <property type="match status" value="1"/>
</dbReference>
<feature type="compositionally biased region" description="Pro residues" evidence="7">
    <location>
        <begin position="18"/>
        <end position="28"/>
    </location>
</feature>
<evidence type="ECO:0000256" key="5">
    <source>
        <dbReference type="ARBA" id="ARBA00023242"/>
    </source>
</evidence>
<feature type="compositionally biased region" description="Low complexity" evidence="7">
    <location>
        <begin position="7"/>
        <end position="17"/>
    </location>
</feature>
<name>W2RVE2_CYPE1</name>
<evidence type="ECO:0000256" key="6">
    <source>
        <dbReference type="ARBA" id="ARBA00044354"/>
    </source>
</evidence>
<dbReference type="FunCoup" id="W2RVE2">
    <property type="interactions" value="1192"/>
</dbReference>
<evidence type="ECO:0000256" key="4">
    <source>
        <dbReference type="ARBA" id="ARBA00022786"/>
    </source>
</evidence>
<evidence type="ECO:0000256" key="2">
    <source>
        <dbReference type="ARBA" id="ARBA00004718"/>
    </source>
</evidence>
<comment type="subcellular location">
    <subcellularLocation>
        <location evidence="1">Nucleus</location>
    </subcellularLocation>
</comment>